<protein>
    <recommendedName>
        <fullName evidence="1">Anaphase-promoting complex subunit 4</fullName>
    </recommendedName>
</protein>
<dbReference type="InterPro" id="IPR036322">
    <property type="entry name" value="WD40_repeat_dom_sf"/>
</dbReference>
<reference evidence="9" key="1">
    <citation type="submission" date="2020-11" db="EMBL/GenBank/DDBJ databases">
        <authorList>
            <person name="Tran Van P."/>
        </authorList>
    </citation>
    <scope>NUCLEOTIDE SEQUENCE</scope>
</reference>
<dbReference type="GO" id="GO:0051301">
    <property type="term" value="P:cell division"/>
    <property type="evidence" value="ECO:0007669"/>
    <property type="project" value="UniProtKB-KW"/>
</dbReference>
<feature type="compositionally biased region" description="Polar residues" evidence="6">
    <location>
        <begin position="795"/>
        <end position="813"/>
    </location>
</feature>
<accession>A0A7R9Q1I3</accession>
<keyword evidence="2" id="KW-0132">Cell division</keyword>
<dbReference type="Gene3D" id="2.130.10.10">
    <property type="entry name" value="YVTN repeat-like/Quinoprotein amine dehydrogenase"/>
    <property type="match status" value="1"/>
</dbReference>
<evidence type="ECO:0000256" key="4">
    <source>
        <dbReference type="ARBA" id="ARBA00022786"/>
    </source>
</evidence>
<evidence type="ECO:0000256" key="6">
    <source>
        <dbReference type="SAM" id="MobiDB-lite"/>
    </source>
</evidence>
<evidence type="ECO:0000313" key="9">
    <source>
        <dbReference type="EMBL" id="CAD7627909.1"/>
    </source>
</evidence>
<feature type="region of interest" description="Disordered" evidence="6">
    <location>
        <begin position="783"/>
        <end position="813"/>
    </location>
</feature>
<dbReference type="OrthoDB" id="2110451at2759"/>
<dbReference type="GO" id="GO:0034399">
    <property type="term" value="C:nuclear periphery"/>
    <property type="evidence" value="ECO:0007669"/>
    <property type="project" value="TreeGrafter"/>
</dbReference>
<dbReference type="Pfam" id="PF12894">
    <property type="entry name" value="ANAPC4_WD40"/>
    <property type="match status" value="1"/>
</dbReference>
<dbReference type="InterPro" id="IPR015943">
    <property type="entry name" value="WD40/YVTN_repeat-like_dom_sf"/>
</dbReference>
<dbReference type="InterPro" id="IPR024977">
    <property type="entry name" value="Apc4-like_WD40_dom"/>
</dbReference>
<keyword evidence="3" id="KW-0498">Mitosis</keyword>
<evidence type="ECO:0000259" key="7">
    <source>
        <dbReference type="Pfam" id="PF12894"/>
    </source>
</evidence>
<dbReference type="EMBL" id="OC859754">
    <property type="protein sequence ID" value="CAD7627909.1"/>
    <property type="molecule type" value="Genomic_DNA"/>
</dbReference>
<keyword evidence="5" id="KW-0131">Cell cycle</keyword>
<dbReference type="InterPro" id="IPR024789">
    <property type="entry name" value="APC4"/>
</dbReference>
<dbReference type="InterPro" id="IPR024790">
    <property type="entry name" value="APC4_long_dom"/>
</dbReference>
<dbReference type="GO" id="GO:0005680">
    <property type="term" value="C:anaphase-promoting complex"/>
    <property type="evidence" value="ECO:0007669"/>
    <property type="project" value="InterPro"/>
</dbReference>
<dbReference type="PANTHER" id="PTHR13260:SF0">
    <property type="entry name" value="ANAPHASE-PROMOTING COMPLEX SUBUNIT 4"/>
    <property type="match status" value="1"/>
</dbReference>
<dbReference type="EMBL" id="CAJPIZ010005179">
    <property type="protein sequence ID" value="CAG2108339.1"/>
    <property type="molecule type" value="Genomic_DNA"/>
</dbReference>
<evidence type="ECO:0000256" key="1">
    <source>
        <dbReference type="ARBA" id="ARBA00016067"/>
    </source>
</evidence>
<keyword evidence="4" id="KW-0833">Ubl conjugation pathway</keyword>
<dbReference type="GO" id="GO:0070979">
    <property type="term" value="P:protein K11-linked ubiquitination"/>
    <property type="evidence" value="ECO:0007669"/>
    <property type="project" value="TreeGrafter"/>
</dbReference>
<feature type="domain" description="Anaphase-promoting complex subunit 4-like WD40" evidence="7">
    <location>
        <begin position="21"/>
        <end position="133"/>
    </location>
</feature>
<dbReference type="PANTHER" id="PTHR13260">
    <property type="entry name" value="ANAPHASE PROMOTING COMPLEX SUBUNIT 4 APC4"/>
    <property type="match status" value="1"/>
</dbReference>
<organism evidence="9">
    <name type="scientific">Medioppia subpectinata</name>
    <dbReference type="NCBI Taxonomy" id="1979941"/>
    <lineage>
        <taxon>Eukaryota</taxon>
        <taxon>Metazoa</taxon>
        <taxon>Ecdysozoa</taxon>
        <taxon>Arthropoda</taxon>
        <taxon>Chelicerata</taxon>
        <taxon>Arachnida</taxon>
        <taxon>Acari</taxon>
        <taxon>Acariformes</taxon>
        <taxon>Sarcoptiformes</taxon>
        <taxon>Oribatida</taxon>
        <taxon>Brachypylina</taxon>
        <taxon>Oppioidea</taxon>
        <taxon>Oppiidae</taxon>
        <taxon>Medioppia</taxon>
    </lineage>
</organism>
<proteinExistence type="predicted"/>
<dbReference type="Pfam" id="PF12896">
    <property type="entry name" value="ANAPC4"/>
    <property type="match status" value="1"/>
</dbReference>
<dbReference type="SUPFAM" id="SSF50978">
    <property type="entry name" value="WD40 repeat-like"/>
    <property type="match status" value="1"/>
</dbReference>
<evidence type="ECO:0000259" key="8">
    <source>
        <dbReference type="Pfam" id="PF12896"/>
    </source>
</evidence>
<gene>
    <name evidence="9" type="ORF">OSB1V03_LOCUS8334</name>
</gene>
<dbReference type="AlphaFoldDB" id="A0A7R9Q1I3"/>
<feature type="domain" description="Anaphase-promoting complex subunit 4 long" evidence="8">
    <location>
        <begin position="264"/>
        <end position="471"/>
    </location>
</feature>
<dbReference type="GO" id="GO:0031145">
    <property type="term" value="P:anaphase-promoting complex-dependent catabolic process"/>
    <property type="evidence" value="ECO:0007669"/>
    <property type="project" value="InterPro"/>
</dbReference>
<keyword evidence="10" id="KW-1185">Reference proteome</keyword>
<evidence type="ECO:0000256" key="5">
    <source>
        <dbReference type="ARBA" id="ARBA00023306"/>
    </source>
</evidence>
<dbReference type="Proteomes" id="UP000759131">
    <property type="component" value="Unassembled WGS sequence"/>
</dbReference>
<evidence type="ECO:0000256" key="3">
    <source>
        <dbReference type="ARBA" id="ARBA00022776"/>
    </source>
</evidence>
<name>A0A7R9Q1I3_9ACAR</name>
<evidence type="ECO:0000313" key="10">
    <source>
        <dbReference type="Proteomes" id="UP000759131"/>
    </source>
</evidence>
<evidence type="ECO:0000256" key="2">
    <source>
        <dbReference type="ARBA" id="ARBA00022618"/>
    </source>
</evidence>
<sequence length="813" mass="92035">MVSFRCLDDISGHISGEIDAMKWNPKMDLIVLSLRSGDVIVHRLVSWQKVWHLPKPKLKTAADDRKSADDKCFVRDMDWRPDGKILAIAYELDIDSSDANDGKSCLVLHDVETSKMIHKIVIDGQINCIDWQQKMTTDSDSFGHSESSFDLSKNCSAISPFITLLPKANSVSKGFMRGNRKTNEDNLNDMMKVENQKTLNVLAIGTENGFIELYAFGVYKIAKLFTANTNPIKYLALSSDLSIITAWIESRAEENQTTISQYSMISYNLNVLKQRSHQILMISQIYAQSISLLSHLNETMREIHEAWEDVMVEIDSKLSNYVSQHRSHSKSDQKDPNDNKIPLMADEFLELLVLGNASDSLEKFLNDLTDKGLKKLGHSIELAYSNIQKLVVKNVERVLQHIYCHFNALKGMALWEEKFGDVGLDVMSVNTTLKNIGSFLLKSTELQQVIDNSMRNVKAFIRWLYTAMVRLLNNESSQSELTKVSQQDIQFVTEFIKENFEFESSANTSRPSSSNFTLERVGQYLKEKDLTSIKSSINDISINPWIQYLNDRPNLTITDNKTLLLYEHKPNTSFVGEHKLLDQSVRQAFTGPFNVITQSLERNGLRSSLSNLVTIDSNELLKVNHVSDLNLGYFYTSLINKTKANKLFIIRHSIGTQCSVDFVSVSFQLNGTHLAVIDCQFYTETIISLLLAERESNQSFLVQMPLNLLNNNYERIISNIYLTNPMTVELSDVSPDSGLIYRSLDNMVLLSVSGSRKVACLSFASKRRVKLFEMDVCEDEEEEQDSTGIIDLNASAGQLPSDESTSFKDISTL</sequence>